<evidence type="ECO:0000256" key="3">
    <source>
        <dbReference type="ARBA" id="ARBA00022679"/>
    </source>
</evidence>
<dbReference type="RefSeq" id="WP_119909240.1">
    <property type="nucleotide sequence ID" value="NZ_QZCH01000002.1"/>
</dbReference>
<dbReference type="PROSITE" id="PS52004">
    <property type="entry name" value="KS3_2"/>
    <property type="match status" value="1"/>
</dbReference>
<evidence type="ECO:0000256" key="1">
    <source>
        <dbReference type="ARBA" id="ARBA00005194"/>
    </source>
</evidence>
<proteinExistence type="inferred from homology"/>
<dbReference type="AlphaFoldDB" id="A0A418YIH4"/>
<accession>A0A418YIH4</accession>
<keyword evidence="3 4" id="KW-0808">Transferase</keyword>
<dbReference type="EMBL" id="QZCH01000002">
    <property type="protein sequence ID" value="RJG50438.1"/>
    <property type="molecule type" value="Genomic_DNA"/>
</dbReference>
<dbReference type="Proteomes" id="UP000283255">
    <property type="component" value="Unassembled WGS sequence"/>
</dbReference>
<dbReference type="InterPro" id="IPR014030">
    <property type="entry name" value="Ketoacyl_synth_N"/>
</dbReference>
<dbReference type="SMART" id="SM00825">
    <property type="entry name" value="PKS_KS"/>
    <property type="match status" value="1"/>
</dbReference>
<dbReference type="InterPro" id="IPR000794">
    <property type="entry name" value="Beta-ketoacyl_synthase"/>
</dbReference>
<reference evidence="6 7" key="2">
    <citation type="submission" date="2019-01" db="EMBL/GenBank/DDBJ databases">
        <title>Motilimonas pumilus sp. nov., isolated from the gut of sea cucumber (Apostichopus japonicus).</title>
        <authorList>
            <person name="Wang F.-Q."/>
            <person name="Ren L.-H."/>
            <person name="Lin Y.-W."/>
            <person name="Sun G.-H."/>
            <person name="Du Z.-J."/>
            <person name="Zhao J.-X."/>
            <person name="Liu X.-J."/>
            <person name="Liu L.-J."/>
        </authorList>
    </citation>
    <scope>NUCLEOTIDE SEQUENCE [LARGE SCALE GENOMIC DNA]</scope>
    <source>
        <strain evidence="6 7">PLHSC7-2</strain>
    </source>
</reference>
<dbReference type="SUPFAM" id="SSF53901">
    <property type="entry name" value="Thiolase-like"/>
    <property type="match status" value="2"/>
</dbReference>
<protein>
    <submittedName>
        <fullName evidence="6">Beta-ketoacyl-[acyl-carrier-protein] synthase family protein</fullName>
    </submittedName>
</protein>
<comment type="pathway">
    <text evidence="1">Lipid metabolism; fatty acid biosynthesis.</text>
</comment>
<dbReference type="GO" id="GO:0004315">
    <property type="term" value="F:3-oxoacyl-[acyl-carrier-protein] synthase activity"/>
    <property type="evidence" value="ECO:0007669"/>
    <property type="project" value="InterPro"/>
</dbReference>
<evidence type="ECO:0000256" key="2">
    <source>
        <dbReference type="ARBA" id="ARBA00008467"/>
    </source>
</evidence>
<dbReference type="Pfam" id="PF02801">
    <property type="entry name" value="Ketoacyl-synt_C"/>
    <property type="match status" value="1"/>
</dbReference>
<dbReference type="GO" id="GO:0006633">
    <property type="term" value="P:fatty acid biosynthetic process"/>
    <property type="evidence" value="ECO:0007669"/>
    <property type="project" value="UniProtKB-UniPathway"/>
</dbReference>
<dbReference type="InterPro" id="IPR018201">
    <property type="entry name" value="Ketoacyl_synth_AS"/>
</dbReference>
<dbReference type="UniPathway" id="UPA00094"/>
<dbReference type="Pfam" id="PF00109">
    <property type="entry name" value="ketoacyl-synt"/>
    <property type="match status" value="1"/>
</dbReference>
<organism evidence="6 7">
    <name type="scientific">Motilimonas pumila</name>
    <dbReference type="NCBI Taxonomy" id="2303987"/>
    <lineage>
        <taxon>Bacteria</taxon>
        <taxon>Pseudomonadati</taxon>
        <taxon>Pseudomonadota</taxon>
        <taxon>Gammaproteobacteria</taxon>
        <taxon>Alteromonadales</taxon>
        <taxon>Alteromonadales genera incertae sedis</taxon>
        <taxon>Motilimonas</taxon>
    </lineage>
</organism>
<keyword evidence="7" id="KW-1185">Reference proteome</keyword>
<dbReference type="InterPro" id="IPR014031">
    <property type="entry name" value="Ketoacyl_synth_C"/>
</dbReference>
<dbReference type="CDD" id="cd00834">
    <property type="entry name" value="KAS_I_II"/>
    <property type="match status" value="1"/>
</dbReference>
<dbReference type="GO" id="GO:0005829">
    <property type="term" value="C:cytosol"/>
    <property type="evidence" value="ECO:0007669"/>
    <property type="project" value="TreeGrafter"/>
</dbReference>
<evidence type="ECO:0000259" key="5">
    <source>
        <dbReference type="PROSITE" id="PS52004"/>
    </source>
</evidence>
<name>A0A418YIH4_9GAMM</name>
<dbReference type="PANTHER" id="PTHR11712:SF336">
    <property type="entry name" value="3-OXOACYL-[ACYL-CARRIER-PROTEIN] SYNTHASE, MITOCHONDRIAL"/>
    <property type="match status" value="1"/>
</dbReference>
<reference evidence="6 7" key="1">
    <citation type="submission" date="2018-09" db="EMBL/GenBank/DDBJ databases">
        <authorList>
            <person name="Wang F."/>
        </authorList>
    </citation>
    <scope>NUCLEOTIDE SEQUENCE [LARGE SCALE GENOMIC DNA]</scope>
    <source>
        <strain evidence="6 7">PLHSC7-2</strain>
    </source>
</reference>
<dbReference type="Gene3D" id="3.40.47.10">
    <property type="match status" value="1"/>
</dbReference>
<feature type="domain" description="Ketosynthase family 3 (KS3)" evidence="5">
    <location>
        <begin position="9"/>
        <end position="433"/>
    </location>
</feature>
<comment type="caution">
    <text evidence="6">The sequence shown here is derived from an EMBL/GenBank/DDBJ whole genome shotgun (WGS) entry which is preliminary data.</text>
</comment>
<dbReference type="InterPro" id="IPR020841">
    <property type="entry name" value="PKS_Beta-ketoAc_synthase_dom"/>
</dbReference>
<gene>
    <name evidence="6" type="ORF">D1Z90_02870</name>
</gene>
<dbReference type="PANTHER" id="PTHR11712">
    <property type="entry name" value="POLYKETIDE SYNTHASE-RELATED"/>
    <property type="match status" value="1"/>
</dbReference>
<dbReference type="InterPro" id="IPR016039">
    <property type="entry name" value="Thiolase-like"/>
</dbReference>
<evidence type="ECO:0000256" key="4">
    <source>
        <dbReference type="RuleBase" id="RU003694"/>
    </source>
</evidence>
<evidence type="ECO:0000313" key="7">
    <source>
        <dbReference type="Proteomes" id="UP000283255"/>
    </source>
</evidence>
<comment type="similarity">
    <text evidence="2 4">Belongs to the thiolase-like superfamily. Beta-ketoacyl-ACP synthases family.</text>
</comment>
<dbReference type="PROSITE" id="PS00606">
    <property type="entry name" value="KS3_1"/>
    <property type="match status" value="1"/>
</dbReference>
<dbReference type="OrthoDB" id="9808669at2"/>
<sequence>MNNNKQAPFERVVITGMGCVSPFGTGATQLWQSLLQGENGIKAVQHLPLSGDIVAIAASRPCLQQAIKRHPNLSQYTSLDASVQGFFLAVEEAVQQAELDLFTPEYRHTACMIADRTYSPANDMAAFLPHLRHAQSEGAFSPSAYWQQLTQCDQLAQRKQVSEFESINHFTARYYGLTGPHLSIGTACASGNNAIGEAFEKIRRGKIRTALAGGAYDFDINAMIGFTRIGALSQNPDPETACAPFSQTRSGFVMGSGCAVLVIESLSCALARGATILAEVTGYASFSDGYRATDPDPEASGASRTLRGALAVAGLDPEQISYINAHGTSTQMNDKIESLAIKKVFQQAAYKVPISSTKSMIGHGIMAAGAIEAVACIQSIRSQMIHGTRNYQQADPELDLDYVPETSRDLKVEHVLSNNFGFGGQNASVIFSAYSGAQHETHR</sequence>
<evidence type="ECO:0000313" key="6">
    <source>
        <dbReference type="EMBL" id="RJG50438.1"/>
    </source>
</evidence>